<reference evidence="1" key="1">
    <citation type="submission" date="2014-05" db="EMBL/GenBank/DDBJ databases">
        <authorList>
            <person name="Chronopoulou M."/>
        </authorList>
    </citation>
    <scope>NUCLEOTIDE SEQUENCE</scope>
    <source>
        <tissue evidence="1">Whole organism</tissue>
    </source>
</reference>
<organism evidence="1">
    <name type="scientific">Lepeophtheirus salmonis</name>
    <name type="common">Salmon louse</name>
    <name type="synonym">Caligus salmonis</name>
    <dbReference type="NCBI Taxonomy" id="72036"/>
    <lineage>
        <taxon>Eukaryota</taxon>
        <taxon>Metazoa</taxon>
        <taxon>Ecdysozoa</taxon>
        <taxon>Arthropoda</taxon>
        <taxon>Crustacea</taxon>
        <taxon>Multicrustacea</taxon>
        <taxon>Hexanauplia</taxon>
        <taxon>Copepoda</taxon>
        <taxon>Siphonostomatoida</taxon>
        <taxon>Caligidae</taxon>
        <taxon>Lepeophtheirus</taxon>
    </lineage>
</organism>
<accession>A0A0K2T8I0</accession>
<proteinExistence type="predicted"/>
<evidence type="ECO:0000313" key="1">
    <source>
        <dbReference type="EMBL" id="CDW22323.1"/>
    </source>
</evidence>
<feature type="non-terminal residue" evidence="1">
    <location>
        <position position="1"/>
    </location>
</feature>
<dbReference type="AlphaFoldDB" id="A0A0K2T8I0"/>
<sequence>EWNRDPLILLIPWKIEVDPVITLHCYSTLSITTPSHQSISSSLFLLLFSSHNLNLRKQ</sequence>
<protein>
    <submittedName>
        <fullName evidence="1">Uncharacterized protein</fullName>
    </submittedName>
</protein>
<dbReference type="EMBL" id="HACA01004962">
    <property type="protein sequence ID" value="CDW22323.1"/>
    <property type="molecule type" value="Transcribed_RNA"/>
</dbReference>
<name>A0A0K2T8I0_LEPSM</name>